<evidence type="ECO:0000313" key="4">
    <source>
        <dbReference type="Proteomes" id="UP001082703"/>
    </source>
</evidence>
<keyword evidence="4" id="KW-1185">Reference proteome</keyword>
<sequence length="173" mass="19058">MEAAQRREEILGILQDSTQPVSASTIAGRFKVSRQIIVGDIALLRAANHAIAATPRGYILTDAAAQTGRLVKTIACRHGRDNLARELYVIVDNGCGLIDVIVEHAVYGQISGQLHIFSRYDADCFMEKLEKEKALPLCDLTGGVHLHTLSCPSEEAYERVLNELRKDGILFEK</sequence>
<dbReference type="PIRSF" id="PIRSF037847">
    <property type="entry name" value="NiaR"/>
    <property type="match status" value="1"/>
</dbReference>
<organism evidence="3 4">
    <name type="scientific">Caproiciproducens galactitolivorans</name>
    <dbReference type="NCBI Taxonomy" id="642589"/>
    <lineage>
        <taxon>Bacteria</taxon>
        <taxon>Bacillati</taxon>
        <taxon>Bacillota</taxon>
        <taxon>Clostridia</taxon>
        <taxon>Eubacteriales</taxon>
        <taxon>Acutalibacteraceae</taxon>
        <taxon>Caproiciproducens</taxon>
    </lineage>
</organism>
<feature type="domain" description="3H" evidence="1">
    <location>
        <begin position="74"/>
        <end position="170"/>
    </location>
</feature>
<dbReference type="InterPro" id="IPR004173">
    <property type="entry name" value="3H_domain"/>
</dbReference>
<protein>
    <submittedName>
        <fullName evidence="3">Transcription repressor NadR</fullName>
    </submittedName>
</protein>
<reference evidence="3 4" key="1">
    <citation type="submission" date="2022-11" db="EMBL/GenBank/DDBJ databases">
        <authorList>
            <person name="Caiyu Z."/>
        </authorList>
    </citation>
    <scope>NUCLEOTIDE SEQUENCE [LARGE SCALE GENOMIC DNA]</scope>
    <source>
        <strain evidence="3 4">YR-4</strain>
    </source>
</reference>
<comment type="caution">
    <text evidence="3">The sequence shown here is derived from an EMBL/GenBank/DDBJ whole genome shotgun (WGS) entry which is preliminary data.</text>
</comment>
<evidence type="ECO:0000259" key="1">
    <source>
        <dbReference type="Pfam" id="PF02829"/>
    </source>
</evidence>
<dbReference type="InterPro" id="IPR036388">
    <property type="entry name" value="WH-like_DNA-bd_sf"/>
</dbReference>
<dbReference type="Gene3D" id="1.10.10.10">
    <property type="entry name" value="Winged helix-like DNA-binding domain superfamily/Winged helix DNA-binding domain"/>
    <property type="match status" value="1"/>
</dbReference>
<feature type="domain" description="Helix-turn-helix type 11" evidence="2">
    <location>
        <begin position="6"/>
        <end position="59"/>
    </location>
</feature>
<dbReference type="Pfam" id="PF02829">
    <property type="entry name" value="3H"/>
    <property type="match status" value="1"/>
</dbReference>
<evidence type="ECO:0000313" key="3">
    <source>
        <dbReference type="EMBL" id="MCY1713473.1"/>
    </source>
</evidence>
<evidence type="ECO:0000259" key="2">
    <source>
        <dbReference type="Pfam" id="PF08279"/>
    </source>
</evidence>
<dbReference type="EMBL" id="JAPOHA010000003">
    <property type="protein sequence ID" value="MCY1713473.1"/>
    <property type="molecule type" value="Genomic_DNA"/>
</dbReference>
<name>A0ABT4BU87_9FIRM</name>
<dbReference type="Gene3D" id="3.30.1340.20">
    <property type="entry name" value="3H domain"/>
    <property type="match status" value="1"/>
</dbReference>
<accession>A0ABT4BU87</accession>
<dbReference type="RefSeq" id="WP_268057484.1">
    <property type="nucleotide sequence ID" value="NZ_JAPOHA010000003.1"/>
</dbReference>
<dbReference type="SUPFAM" id="SSF75500">
    <property type="entry name" value="Putative transcriptional regulator TM1602, C-terminal domain"/>
    <property type="match status" value="1"/>
</dbReference>
<dbReference type="InterPro" id="IPR013196">
    <property type="entry name" value="HTH_11"/>
</dbReference>
<dbReference type="PANTHER" id="PTHR40068:SF1">
    <property type="entry name" value="TRANSCRIPTION REPRESSOR NIAR-RELATED"/>
    <property type="match status" value="1"/>
</dbReference>
<dbReference type="InterPro" id="IPR036390">
    <property type="entry name" value="WH_DNA-bd_sf"/>
</dbReference>
<dbReference type="InterPro" id="IPR035922">
    <property type="entry name" value="3H_dom_sf"/>
</dbReference>
<dbReference type="SUPFAM" id="SSF46785">
    <property type="entry name" value="Winged helix' DNA-binding domain"/>
    <property type="match status" value="1"/>
</dbReference>
<proteinExistence type="predicted"/>
<dbReference type="Pfam" id="PF08279">
    <property type="entry name" value="HTH_11"/>
    <property type="match status" value="1"/>
</dbReference>
<dbReference type="InterPro" id="IPR026043">
    <property type="entry name" value="NadR"/>
</dbReference>
<dbReference type="Proteomes" id="UP001082703">
    <property type="component" value="Unassembled WGS sequence"/>
</dbReference>
<gene>
    <name evidence="3" type="ORF">OUY18_04280</name>
</gene>
<dbReference type="PANTHER" id="PTHR40068">
    <property type="entry name" value="TRANSCRIPTION REPRESSOR NIAR-RELATED"/>
    <property type="match status" value="1"/>
</dbReference>